<protein>
    <recommendedName>
        <fullName evidence="3">Reverse transcriptase zinc-binding domain-containing protein</fullName>
    </recommendedName>
</protein>
<dbReference type="Proteomes" id="UP000825935">
    <property type="component" value="Chromosome 17"/>
</dbReference>
<sequence>MDSASTFSTTISGGLSIDAFDPWRDWLFAKHTSWWAGNASTYYLSLLEGIAGQCDTRWKLKKLPSWWHTRFRALWDFPRSFKMRVFMWRISTCHFTLGAFLSKHGIIVKKIVRFLFFKNRKNLNRDLNL</sequence>
<reference evidence="1" key="1">
    <citation type="submission" date="2021-08" db="EMBL/GenBank/DDBJ databases">
        <title>WGS assembly of Ceratopteris richardii.</title>
        <authorList>
            <person name="Marchant D.B."/>
            <person name="Chen G."/>
            <person name="Jenkins J."/>
            <person name="Shu S."/>
            <person name="Leebens-Mack J."/>
            <person name="Grimwood J."/>
            <person name="Schmutz J."/>
            <person name="Soltis P."/>
            <person name="Soltis D."/>
            <person name="Chen Z.-H."/>
        </authorList>
    </citation>
    <scope>NUCLEOTIDE SEQUENCE</scope>
    <source>
        <strain evidence="1">Whitten #5841</strain>
        <tissue evidence="1">Leaf</tissue>
    </source>
</reference>
<keyword evidence="2" id="KW-1185">Reference proteome</keyword>
<evidence type="ECO:0008006" key="3">
    <source>
        <dbReference type="Google" id="ProtNLM"/>
    </source>
</evidence>
<dbReference type="EMBL" id="CM035422">
    <property type="protein sequence ID" value="KAH7373536.1"/>
    <property type="molecule type" value="Genomic_DNA"/>
</dbReference>
<dbReference type="AlphaFoldDB" id="A0A8T2SYQ6"/>
<proteinExistence type="predicted"/>
<gene>
    <name evidence="1" type="ORF">KP509_17G061100</name>
</gene>
<accession>A0A8T2SYQ6</accession>
<organism evidence="1 2">
    <name type="scientific">Ceratopteris richardii</name>
    <name type="common">Triangle waterfern</name>
    <dbReference type="NCBI Taxonomy" id="49495"/>
    <lineage>
        <taxon>Eukaryota</taxon>
        <taxon>Viridiplantae</taxon>
        <taxon>Streptophyta</taxon>
        <taxon>Embryophyta</taxon>
        <taxon>Tracheophyta</taxon>
        <taxon>Polypodiopsida</taxon>
        <taxon>Polypodiidae</taxon>
        <taxon>Polypodiales</taxon>
        <taxon>Pteridineae</taxon>
        <taxon>Pteridaceae</taxon>
        <taxon>Parkerioideae</taxon>
        <taxon>Ceratopteris</taxon>
    </lineage>
</organism>
<evidence type="ECO:0000313" key="2">
    <source>
        <dbReference type="Proteomes" id="UP000825935"/>
    </source>
</evidence>
<name>A0A8T2SYQ6_CERRI</name>
<comment type="caution">
    <text evidence="1">The sequence shown here is derived from an EMBL/GenBank/DDBJ whole genome shotgun (WGS) entry which is preliminary data.</text>
</comment>
<evidence type="ECO:0000313" key="1">
    <source>
        <dbReference type="EMBL" id="KAH7373536.1"/>
    </source>
</evidence>